<dbReference type="Pfam" id="PF00096">
    <property type="entry name" value="zf-C2H2"/>
    <property type="match status" value="2"/>
</dbReference>
<dbReference type="InterPro" id="IPR050717">
    <property type="entry name" value="C2H2-ZF_Transcription_Reg"/>
</dbReference>
<dbReference type="eggNOG" id="KOG1721">
    <property type="taxonomic scope" value="Eukaryota"/>
</dbReference>
<keyword evidence="4" id="KW-0862">Zinc</keyword>
<dbReference type="SUPFAM" id="SSF57667">
    <property type="entry name" value="beta-beta-alpha zinc fingers"/>
    <property type="match status" value="1"/>
</dbReference>
<dbReference type="PROSITE" id="PS00028">
    <property type="entry name" value="ZINC_FINGER_C2H2_1"/>
    <property type="match status" value="2"/>
</dbReference>
<dbReference type="KEGG" id="kaf:KAFR_0C02980"/>
<gene>
    <name evidence="8" type="primary">KAFR0C02980</name>
    <name evidence="8" type="ORF">KAFR_0C02980</name>
</gene>
<dbReference type="STRING" id="1071382.H2ASE1"/>
<keyword evidence="3 5" id="KW-0863">Zinc-finger</keyword>
<evidence type="ECO:0000256" key="3">
    <source>
        <dbReference type="ARBA" id="ARBA00022771"/>
    </source>
</evidence>
<keyword evidence="1" id="KW-0479">Metal-binding</keyword>
<reference evidence="8 9" key="1">
    <citation type="journal article" date="2011" name="Proc. Natl. Acad. Sci. U.S.A.">
        <title>Evolutionary erosion of yeast sex chromosomes by mating-type switching accidents.</title>
        <authorList>
            <person name="Gordon J.L."/>
            <person name="Armisen D."/>
            <person name="Proux-Wera E."/>
            <person name="Oheigeartaigh S.S."/>
            <person name="Byrne K.P."/>
            <person name="Wolfe K.H."/>
        </authorList>
    </citation>
    <scope>NUCLEOTIDE SEQUENCE [LARGE SCALE GENOMIC DNA]</scope>
    <source>
        <strain evidence="9">ATCC 22294 / BCRC 22015 / CBS 2517 / CECT 1963 / NBRC 1671 / NRRL Y-8276</strain>
    </source>
</reference>
<dbReference type="PANTHER" id="PTHR14196:SF12">
    <property type="entry name" value="ZINC FINGER PROTEIN 208-LIKE"/>
    <property type="match status" value="1"/>
</dbReference>
<name>H2ASE1_KAZAF</name>
<protein>
    <recommendedName>
        <fullName evidence="7">C2H2-type domain-containing protein</fullName>
    </recommendedName>
</protein>
<accession>H2ASE1</accession>
<dbReference type="HOGENOM" id="CLU_1230109_0_0_1"/>
<feature type="region of interest" description="Disordered" evidence="6">
    <location>
        <begin position="136"/>
        <end position="164"/>
    </location>
</feature>
<evidence type="ECO:0000256" key="6">
    <source>
        <dbReference type="SAM" id="MobiDB-lite"/>
    </source>
</evidence>
<keyword evidence="2" id="KW-0677">Repeat</keyword>
<dbReference type="OrthoDB" id="654211at2759"/>
<proteinExistence type="predicted"/>
<dbReference type="FunFam" id="3.30.160.60:FF:000634">
    <property type="entry name" value="Zinc finger X-chromosomal protein"/>
    <property type="match status" value="1"/>
</dbReference>
<sequence>MSTYKLKNFDARSSKAQSNSSEFDLFNLPFFLKRNDTIDDFEFFSNLSNILFPQPATSLTNASSTLPAQYMPTIGPPQSQQNQTIYQKADVFDDFLNLESIQNSNYNFESNKVAFSTNKIKKFMSKVPEPIHKVTKNPNQKLKQHDTVSTDELPRTRGRKPSLVDDGTKKFACQYCHRRFRRQEHMKRHIRSLHIAEKPYSCQICSKAFSRNDNLKQHRKTHKMP</sequence>
<organism evidence="8 9">
    <name type="scientific">Kazachstania africana (strain ATCC 22294 / BCRC 22015 / CBS 2517 / CECT 1963 / NBRC 1671 / NRRL Y-8276)</name>
    <name type="common">Yeast</name>
    <name type="synonym">Kluyveromyces africanus</name>
    <dbReference type="NCBI Taxonomy" id="1071382"/>
    <lineage>
        <taxon>Eukaryota</taxon>
        <taxon>Fungi</taxon>
        <taxon>Dikarya</taxon>
        <taxon>Ascomycota</taxon>
        <taxon>Saccharomycotina</taxon>
        <taxon>Saccharomycetes</taxon>
        <taxon>Saccharomycetales</taxon>
        <taxon>Saccharomycetaceae</taxon>
        <taxon>Kazachstania</taxon>
    </lineage>
</organism>
<dbReference type="GO" id="GO:0005634">
    <property type="term" value="C:nucleus"/>
    <property type="evidence" value="ECO:0007669"/>
    <property type="project" value="TreeGrafter"/>
</dbReference>
<dbReference type="InterPro" id="IPR013087">
    <property type="entry name" value="Znf_C2H2_type"/>
</dbReference>
<dbReference type="InterPro" id="IPR036236">
    <property type="entry name" value="Znf_C2H2_sf"/>
</dbReference>
<dbReference type="PROSITE" id="PS50157">
    <property type="entry name" value="ZINC_FINGER_C2H2_2"/>
    <property type="match status" value="2"/>
</dbReference>
<dbReference type="PANTHER" id="PTHR14196">
    <property type="entry name" value="ODD-SKIPPED - RELATED"/>
    <property type="match status" value="1"/>
</dbReference>
<dbReference type="SMART" id="SM00355">
    <property type="entry name" value="ZnF_C2H2"/>
    <property type="match status" value="2"/>
</dbReference>
<evidence type="ECO:0000256" key="2">
    <source>
        <dbReference type="ARBA" id="ARBA00022737"/>
    </source>
</evidence>
<keyword evidence="9" id="KW-1185">Reference proteome</keyword>
<feature type="domain" description="C2H2-type" evidence="7">
    <location>
        <begin position="200"/>
        <end position="225"/>
    </location>
</feature>
<evidence type="ECO:0000256" key="1">
    <source>
        <dbReference type="ARBA" id="ARBA00022723"/>
    </source>
</evidence>
<evidence type="ECO:0000313" key="8">
    <source>
        <dbReference type="EMBL" id="CCF57291.1"/>
    </source>
</evidence>
<dbReference type="Proteomes" id="UP000005220">
    <property type="component" value="Chromosome 3"/>
</dbReference>
<evidence type="ECO:0000256" key="4">
    <source>
        <dbReference type="ARBA" id="ARBA00022833"/>
    </source>
</evidence>
<evidence type="ECO:0000313" key="9">
    <source>
        <dbReference type="Proteomes" id="UP000005220"/>
    </source>
</evidence>
<evidence type="ECO:0000259" key="7">
    <source>
        <dbReference type="PROSITE" id="PS50157"/>
    </source>
</evidence>
<dbReference type="Gene3D" id="3.30.160.60">
    <property type="entry name" value="Classic Zinc Finger"/>
    <property type="match status" value="2"/>
</dbReference>
<dbReference type="AlphaFoldDB" id="H2ASE1"/>
<dbReference type="RefSeq" id="XP_003956426.1">
    <property type="nucleotide sequence ID" value="XM_003956377.1"/>
</dbReference>
<dbReference type="InParanoid" id="H2ASE1"/>
<dbReference type="EMBL" id="HE650823">
    <property type="protein sequence ID" value="CCF57291.1"/>
    <property type="molecule type" value="Genomic_DNA"/>
</dbReference>
<feature type="compositionally biased region" description="Basic and acidic residues" evidence="6">
    <location>
        <begin position="143"/>
        <end position="155"/>
    </location>
</feature>
<dbReference type="GeneID" id="13885210"/>
<dbReference type="GO" id="GO:0000981">
    <property type="term" value="F:DNA-binding transcription factor activity, RNA polymerase II-specific"/>
    <property type="evidence" value="ECO:0007669"/>
    <property type="project" value="TreeGrafter"/>
</dbReference>
<feature type="domain" description="C2H2-type" evidence="7">
    <location>
        <begin position="171"/>
        <end position="199"/>
    </location>
</feature>
<dbReference type="GO" id="GO:0008270">
    <property type="term" value="F:zinc ion binding"/>
    <property type="evidence" value="ECO:0007669"/>
    <property type="project" value="UniProtKB-KW"/>
</dbReference>
<dbReference type="GO" id="GO:0000977">
    <property type="term" value="F:RNA polymerase II transcription regulatory region sequence-specific DNA binding"/>
    <property type="evidence" value="ECO:0007669"/>
    <property type="project" value="TreeGrafter"/>
</dbReference>
<evidence type="ECO:0000256" key="5">
    <source>
        <dbReference type="PROSITE-ProRule" id="PRU00042"/>
    </source>
</evidence>